<protein>
    <recommendedName>
        <fullName evidence="5">alcohol dehydrogenase</fullName>
        <ecNumber evidence="5">1.1.1.1</ecNumber>
    </recommendedName>
</protein>
<dbReference type="Pfam" id="PF00107">
    <property type="entry name" value="ADH_zinc_N"/>
    <property type="match status" value="1"/>
</dbReference>
<comment type="similarity">
    <text evidence="3">Belongs to the zinc-containing alcohol dehydrogenase family.</text>
</comment>
<dbReference type="Proteomes" id="UP001234989">
    <property type="component" value="Chromosome 3"/>
</dbReference>
<evidence type="ECO:0000256" key="9">
    <source>
        <dbReference type="ARBA" id="ARBA00023027"/>
    </source>
</evidence>
<dbReference type="GO" id="GO:0051903">
    <property type="term" value="F:S-(hydroxymethyl)glutathione dehydrogenase [NAD(P)+] activity"/>
    <property type="evidence" value="ECO:0007669"/>
    <property type="project" value="TreeGrafter"/>
</dbReference>
<dbReference type="GO" id="GO:0005829">
    <property type="term" value="C:cytosol"/>
    <property type="evidence" value="ECO:0007669"/>
    <property type="project" value="TreeGrafter"/>
</dbReference>
<evidence type="ECO:0000256" key="6">
    <source>
        <dbReference type="ARBA" id="ARBA00022490"/>
    </source>
</evidence>
<keyword evidence="6" id="KW-0963">Cytoplasm</keyword>
<dbReference type="GO" id="GO:0008270">
    <property type="term" value="F:zinc ion binding"/>
    <property type="evidence" value="ECO:0007669"/>
    <property type="project" value="TreeGrafter"/>
</dbReference>
<dbReference type="GO" id="GO:0046294">
    <property type="term" value="P:formaldehyde catabolic process"/>
    <property type="evidence" value="ECO:0007669"/>
    <property type="project" value="TreeGrafter"/>
</dbReference>
<keyword evidence="12" id="KW-1133">Transmembrane helix</keyword>
<dbReference type="PANTHER" id="PTHR43880">
    <property type="entry name" value="ALCOHOL DEHYDROGENASE"/>
    <property type="match status" value="1"/>
</dbReference>
<dbReference type="AlphaFoldDB" id="A0AAF0TH09"/>
<evidence type="ECO:0000256" key="1">
    <source>
        <dbReference type="ARBA" id="ARBA00001947"/>
    </source>
</evidence>
<proteinExistence type="inferred from homology"/>
<evidence type="ECO:0000256" key="10">
    <source>
        <dbReference type="ARBA" id="ARBA00049164"/>
    </source>
</evidence>
<dbReference type="Pfam" id="PF24571">
    <property type="entry name" value="HEAT_SCC3-SA"/>
    <property type="match status" value="1"/>
</dbReference>
<evidence type="ECO:0000256" key="12">
    <source>
        <dbReference type="SAM" id="Phobius"/>
    </source>
</evidence>
<reference evidence="15" key="1">
    <citation type="submission" date="2023-08" db="EMBL/GenBank/DDBJ databases">
        <title>A de novo genome assembly of Solanum verrucosum Schlechtendal, a Mexican diploid species geographically isolated from the other diploid A-genome species in potato relatives.</title>
        <authorList>
            <person name="Hosaka K."/>
        </authorList>
    </citation>
    <scope>NUCLEOTIDE SEQUENCE</scope>
    <source>
        <tissue evidence="15">Young leaves</tissue>
    </source>
</reference>
<keyword evidence="9" id="KW-0520">NAD</keyword>
<evidence type="ECO:0000313" key="16">
    <source>
        <dbReference type="Proteomes" id="UP001234989"/>
    </source>
</evidence>
<evidence type="ECO:0000256" key="5">
    <source>
        <dbReference type="ARBA" id="ARBA00013190"/>
    </source>
</evidence>
<comment type="catalytic activity">
    <reaction evidence="10">
        <text>a secondary alcohol + NAD(+) = a ketone + NADH + H(+)</text>
        <dbReference type="Rhea" id="RHEA:10740"/>
        <dbReference type="ChEBI" id="CHEBI:15378"/>
        <dbReference type="ChEBI" id="CHEBI:17087"/>
        <dbReference type="ChEBI" id="CHEBI:35681"/>
        <dbReference type="ChEBI" id="CHEBI:57540"/>
        <dbReference type="ChEBI" id="CHEBI:57945"/>
        <dbReference type="EC" id="1.1.1.1"/>
    </reaction>
</comment>
<dbReference type="InterPro" id="IPR013149">
    <property type="entry name" value="ADH-like_C"/>
</dbReference>
<dbReference type="GO" id="GO:0004022">
    <property type="term" value="F:alcohol dehydrogenase (NAD+) activity"/>
    <property type="evidence" value="ECO:0007669"/>
    <property type="project" value="UniProtKB-EC"/>
</dbReference>
<comment type="subunit">
    <text evidence="4">Homodimer.</text>
</comment>
<dbReference type="InterPro" id="IPR036291">
    <property type="entry name" value="NAD(P)-bd_dom_sf"/>
</dbReference>
<keyword evidence="12" id="KW-0812">Transmembrane</keyword>
<feature type="domain" description="Alcohol dehydrogenase-like C-terminal" evidence="13">
    <location>
        <begin position="467"/>
        <end position="571"/>
    </location>
</feature>
<dbReference type="EMBL" id="CP133614">
    <property type="protein sequence ID" value="WMV19071.1"/>
    <property type="molecule type" value="Genomic_DNA"/>
</dbReference>
<dbReference type="FunFam" id="3.40.50.720:FF:000003">
    <property type="entry name" value="S-(hydroxymethyl)glutathione dehydrogenase"/>
    <property type="match status" value="2"/>
</dbReference>
<keyword evidence="8" id="KW-0862">Zinc</keyword>
<comment type="catalytic activity">
    <reaction evidence="11">
        <text>a primary alcohol + NAD(+) = an aldehyde + NADH + H(+)</text>
        <dbReference type="Rhea" id="RHEA:10736"/>
        <dbReference type="ChEBI" id="CHEBI:15378"/>
        <dbReference type="ChEBI" id="CHEBI:15734"/>
        <dbReference type="ChEBI" id="CHEBI:17478"/>
        <dbReference type="ChEBI" id="CHEBI:57540"/>
        <dbReference type="ChEBI" id="CHEBI:57945"/>
        <dbReference type="EC" id="1.1.1.1"/>
    </reaction>
</comment>
<evidence type="ECO:0000256" key="2">
    <source>
        <dbReference type="ARBA" id="ARBA00004496"/>
    </source>
</evidence>
<comment type="cofactor">
    <cofactor evidence="1">
        <name>Zn(2+)</name>
        <dbReference type="ChEBI" id="CHEBI:29105"/>
    </cofactor>
</comment>
<keyword evidence="16" id="KW-1185">Reference proteome</keyword>
<comment type="subcellular location">
    <subcellularLocation>
        <location evidence="2">Cytoplasm</location>
    </subcellularLocation>
</comment>
<evidence type="ECO:0000256" key="7">
    <source>
        <dbReference type="ARBA" id="ARBA00022723"/>
    </source>
</evidence>
<dbReference type="PANTHER" id="PTHR43880:SF40">
    <property type="entry name" value="ALCOHOL DEHYDROGENASE 2"/>
    <property type="match status" value="1"/>
</dbReference>
<evidence type="ECO:0000259" key="13">
    <source>
        <dbReference type="Pfam" id="PF00107"/>
    </source>
</evidence>
<accession>A0AAF0TH09</accession>
<sequence>VCVNFSEQWWLFKKATLASEALGGTLQMNPFFKSSGNFVNANYIFQVGFALPFIVFFQFAAALAHILFLTFIPLFADVFESLGATLNVAKLTKGSSVAIFGLGAVGLAAAEGARIASATRIIAKQLIHPFYFYSTAKKFCVTKFVNPKDYSKPGQELLISTSPNGSFRERKKRQLSVECTGHIDAMITAFEVSMMFLLKCSLSMTNYVGVVPPYYSGILNSLNAYAIFKYVVFLMNEASFKHGEREALRSCIKALNFWAIELCWELQDFTLNKLKMSSLSTCLPSLPSGAFVELITIMNCIGDCQYEIIFLNWKLVESCVKALNFCATESRGELQDFVLNKSKGIEDELIIKLKSAIIEVADGDGDDEYSLLVDLNRLYELQLSSKFPLKACIKILQRLSKTSEVLMTRFVLFFQNNGGCFRKATLVSTELEALGAKTTPHLCKLVIIAVGKLVAADAVPKAAEGARIVAKKFGVTQFVNPKDYSKPVQEVIAEMTDGGVDRSVECTGHIDAMIPAFECVHNGWGVAVLVGVPHKEALFKTYRMNFLNERTLKETFFGNYKPSSDIPSVVEKYMNKELELDKFITHALPFS</sequence>
<evidence type="ECO:0000256" key="3">
    <source>
        <dbReference type="ARBA" id="ARBA00008072"/>
    </source>
</evidence>
<evidence type="ECO:0000313" key="15">
    <source>
        <dbReference type="EMBL" id="WMV19071.1"/>
    </source>
</evidence>
<dbReference type="InterPro" id="IPR056396">
    <property type="entry name" value="HEAT_SCC3-SA"/>
</dbReference>
<gene>
    <name evidence="15" type="ORF">MTR67_012456</name>
</gene>
<evidence type="ECO:0000256" key="8">
    <source>
        <dbReference type="ARBA" id="ARBA00022833"/>
    </source>
</evidence>
<evidence type="ECO:0000256" key="4">
    <source>
        <dbReference type="ARBA" id="ARBA00011738"/>
    </source>
</evidence>
<dbReference type="EC" id="1.1.1.1" evidence="5"/>
<dbReference type="SUPFAM" id="SSF51735">
    <property type="entry name" value="NAD(P)-binding Rossmann-fold domains"/>
    <property type="match status" value="2"/>
</dbReference>
<feature type="domain" description="Cohesin subunit SCC3/SA HEAT-repeats" evidence="14">
    <location>
        <begin position="315"/>
        <end position="401"/>
    </location>
</feature>
<evidence type="ECO:0000259" key="14">
    <source>
        <dbReference type="Pfam" id="PF24571"/>
    </source>
</evidence>
<name>A0AAF0TH09_SOLVR</name>
<keyword evidence="7" id="KW-0479">Metal-binding</keyword>
<feature type="non-terminal residue" evidence="15">
    <location>
        <position position="1"/>
    </location>
</feature>
<feature type="transmembrane region" description="Helical" evidence="12">
    <location>
        <begin position="43"/>
        <end position="76"/>
    </location>
</feature>
<keyword evidence="12" id="KW-0472">Membrane</keyword>
<organism evidence="15 16">
    <name type="scientific">Solanum verrucosum</name>
    <dbReference type="NCBI Taxonomy" id="315347"/>
    <lineage>
        <taxon>Eukaryota</taxon>
        <taxon>Viridiplantae</taxon>
        <taxon>Streptophyta</taxon>
        <taxon>Embryophyta</taxon>
        <taxon>Tracheophyta</taxon>
        <taxon>Spermatophyta</taxon>
        <taxon>Magnoliopsida</taxon>
        <taxon>eudicotyledons</taxon>
        <taxon>Gunneridae</taxon>
        <taxon>Pentapetalae</taxon>
        <taxon>asterids</taxon>
        <taxon>lamiids</taxon>
        <taxon>Solanales</taxon>
        <taxon>Solanaceae</taxon>
        <taxon>Solanoideae</taxon>
        <taxon>Solaneae</taxon>
        <taxon>Solanum</taxon>
    </lineage>
</organism>
<dbReference type="Gene3D" id="3.40.50.720">
    <property type="entry name" value="NAD(P)-binding Rossmann-like Domain"/>
    <property type="match status" value="2"/>
</dbReference>
<evidence type="ECO:0000256" key="11">
    <source>
        <dbReference type="ARBA" id="ARBA00049243"/>
    </source>
</evidence>